<dbReference type="Proteomes" id="UP000001844">
    <property type="component" value="Chromosome"/>
</dbReference>
<dbReference type="HOGENOM" id="CLU_179376_3_0_6"/>
<evidence type="ECO:0000313" key="2">
    <source>
        <dbReference type="Proteomes" id="UP000001844"/>
    </source>
</evidence>
<organism evidence="1 2">
    <name type="scientific">Nitrosococcus halophilus (strain Nc4)</name>
    <dbReference type="NCBI Taxonomy" id="472759"/>
    <lineage>
        <taxon>Bacteria</taxon>
        <taxon>Pseudomonadati</taxon>
        <taxon>Pseudomonadota</taxon>
        <taxon>Gammaproteobacteria</taxon>
        <taxon>Chromatiales</taxon>
        <taxon>Chromatiaceae</taxon>
        <taxon>Nitrosococcus</taxon>
    </lineage>
</organism>
<reference evidence="2" key="1">
    <citation type="submission" date="2010-04" db="EMBL/GenBank/DDBJ databases">
        <title>Complete genome sequence of Nitrosococcus halophilus Nc4, a salt-adapted, aerobic obligate ammonia-oxidizing sulfur purple bacterium.</title>
        <authorList>
            <consortium name="US DOE Joint Genome Institute"/>
            <person name="Campbell M.A."/>
            <person name="Malfatti S.A."/>
            <person name="Chain P.S.G."/>
            <person name="Heidelberg J.F."/>
            <person name="Ward B.B."/>
            <person name="Klotz M.G."/>
        </authorList>
    </citation>
    <scope>NUCLEOTIDE SEQUENCE [LARGE SCALE GENOMIC DNA]</scope>
    <source>
        <strain evidence="2">Nc4</strain>
    </source>
</reference>
<dbReference type="InterPro" id="IPR019239">
    <property type="entry name" value="VapB_antitoxin"/>
</dbReference>
<proteinExistence type="predicted"/>
<gene>
    <name evidence="1" type="ordered locus">Nhal_1287</name>
</gene>
<sequence>MSHSGQRTNIVIDPELIEQGLRVTGLKTRRELVDFALRELLRRENQKKLLELKGQVEWEGDLGAMRGEVCE</sequence>
<dbReference type="RefSeq" id="WP_013032330.1">
    <property type="nucleotide sequence ID" value="NC_013960.1"/>
</dbReference>
<evidence type="ECO:0000313" key="1">
    <source>
        <dbReference type="EMBL" id="ADE14439.1"/>
    </source>
</evidence>
<keyword evidence="2" id="KW-1185">Reference proteome</keyword>
<dbReference type="AlphaFoldDB" id="D5C0B3"/>
<dbReference type="EMBL" id="CP001798">
    <property type="protein sequence ID" value="ADE14439.1"/>
    <property type="molecule type" value="Genomic_DNA"/>
</dbReference>
<protein>
    <recommendedName>
        <fullName evidence="3">Transcription regulator of the Arc/MetJ class</fullName>
    </recommendedName>
</protein>
<name>D5C0B3_NITHN</name>
<dbReference type="OrthoDB" id="9805830at2"/>
<dbReference type="Pfam" id="PF09957">
    <property type="entry name" value="VapB_antitoxin"/>
    <property type="match status" value="1"/>
</dbReference>
<accession>D5C0B3</accession>
<dbReference type="STRING" id="472759.Nhal_1287"/>
<dbReference type="KEGG" id="nhl:Nhal_1287"/>
<evidence type="ECO:0008006" key="3">
    <source>
        <dbReference type="Google" id="ProtNLM"/>
    </source>
</evidence>
<dbReference type="eggNOG" id="COG5450">
    <property type="taxonomic scope" value="Bacteria"/>
</dbReference>